<protein>
    <submittedName>
        <fullName evidence="2">Glycosyltransferase</fullName>
    </submittedName>
</protein>
<proteinExistence type="predicted"/>
<accession>K9X2K7</accession>
<sequence length="420" mass="47048">MLSKKVIIYFVTDIPIQQLKMNQNSLTTVRNLLNLSTYCLNMKKKIVFLIRDLEYGGAQRQLVTLVKELDKKKFEITLLHFYGGGPLVKDLKDTSINVISLEKRGRWDILGFFSRLIRSLKEIEPDLLHTYMGESNLVAIFLKPFLPSIRIIWGIRISQSPGDAFDWLGNIIGKLENLLSYLVDLIIINSHAGKEDYVSSGFPAEKMVVISNGINTERFQPDREAGRKVRAKWGISEQEILIGLVGRLYPQKDHPNFLQTAALLCKEYQNVRFVCVGTGPDKSYIQQLYQLTEELGLSEKVIWAGAHEDMCAVYNALDLAVSASAFGEGFGNVIGEAMACSVTCVVTNVGDSAWIVGDTGIVVPPQNPEALAAGCRQLIALSLPEKLVLQEEARRKILEYFSVRNLVETTQLYCLKILSI</sequence>
<organism evidence="2 3">
    <name type="scientific">Cylindrospermum stagnale PCC 7417</name>
    <dbReference type="NCBI Taxonomy" id="56107"/>
    <lineage>
        <taxon>Bacteria</taxon>
        <taxon>Bacillati</taxon>
        <taxon>Cyanobacteriota</taxon>
        <taxon>Cyanophyceae</taxon>
        <taxon>Nostocales</taxon>
        <taxon>Nostocaceae</taxon>
        <taxon>Cylindrospermum</taxon>
    </lineage>
</organism>
<dbReference type="PANTHER" id="PTHR12526">
    <property type="entry name" value="GLYCOSYLTRANSFERASE"/>
    <property type="match status" value="1"/>
</dbReference>
<keyword evidence="2" id="KW-0808">Transferase</keyword>
<evidence type="ECO:0000259" key="1">
    <source>
        <dbReference type="Pfam" id="PF13439"/>
    </source>
</evidence>
<dbReference type="Gene3D" id="3.40.50.2000">
    <property type="entry name" value="Glycogen Phosphorylase B"/>
    <property type="match status" value="2"/>
</dbReference>
<dbReference type="AlphaFoldDB" id="K9X2K7"/>
<reference evidence="2 3" key="1">
    <citation type="submission" date="2012-06" db="EMBL/GenBank/DDBJ databases">
        <title>Finished chromosome of genome of Cylindrospermum stagnale PCC 7417.</title>
        <authorList>
            <consortium name="US DOE Joint Genome Institute"/>
            <person name="Gugger M."/>
            <person name="Coursin T."/>
            <person name="Rippka R."/>
            <person name="Tandeau De Marsac N."/>
            <person name="Huntemann M."/>
            <person name="Wei C.-L."/>
            <person name="Han J."/>
            <person name="Detter J.C."/>
            <person name="Han C."/>
            <person name="Tapia R."/>
            <person name="Chen A."/>
            <person name="Kyrpides N."/>
            <person name="Mavromatis K."/>
            <person name="Markowitz V."/>
            <person name="Szeto E."/>
            <person name="Ivanova N."/>
            <person name="Pagani I."/>
            <person name="Pati A."/>
            <person name="Goodwin L."/>
            <person name="Nordberg H.P."/>
            <person name="Cantor M.N."/>
            <person name="Hua S.X."/>
            <person name="Woyke T."/>
            <person name="Kerfeld C.A."/>
        </authorList>
    </citation>
    <scope>NUCLEOTIDE SEQUENCE [LARGE SCALE GENOMIC DNA]</scope>
    <source>
        <strain evidence="2 3">PCC 7417</strain>
    </source>
</reference>
<dbReference type="Proteomes" id="UP000010475">
    <property type="component" value="Chromosome"/>
</dbReference>
<dbReference type="InterPro" id="IPR028098">
    <property type="entry name" value="Glyco_trans_4-like_N"/>
</dbReference>
<dbReference type="SUPFAM" id="SSF53756">
    <property type="entry name" value="UDP-Glycosyltransferase/glycogen phosphorylase"/>
    <property type="match status" value="1"/>
</dbReference>
<dbReference type="Pfam" id="PF13439">
    <property type="entry name" value="Glyco_transf_4"/>
    <property type="match status" value="1"/>
</dbReference>
<dbReference type="eggNOG" id="COG0438">
    <property type="taxonomic scope" value="Bacteria"/>
</dbReference>
<dbReference type="Pfam" id="PF13692">
    <property type="entry name" value="Glyco_trans_1_4"/>
    <property type="match status" value="1"/>
</dbReference>
<keyword evidence="3" id="KW-1185">Reference proteome</keyword>
<evidence type="ECO:0000313" key="3">
    <source>
        <dbReference type="Proteomes" id="UP000010475"/>
    </source>
</evidence>
<dbReference type="RefSeq" id="WP_015209533.1">
    <property type="nucleotide sequence ID" value="NC_019757.1"/>
</dbReference>
<gene>
    <name evidence="2" type="ORF">Cylst_4191</name>
</gene>
<dbReference type="HOGENOM" id="CLU_009583_0_3_3"/>
<name>K9X2K7_9NOST</name>
<dbReference type="STRING" id="56107.Cylst_4191"/>
<dbReference type="KEGG" id="csg:Cylst_4191"/>
<evidence type="ECO:0000313" key="2">
    <source>
        <dbReference type="EMBL" id="AFZ26291.1"/>
    </source>
</evidence>
<dbReference type="EMBL" id="CP003642">
    <property type="protein sequence ID" value="AFZ26291.1"/>
    <property type="molecule type" value="Genomic_DNA"/>
</dbReference>
<dbReference type="GO" id="GO:0016740">
    <property type="term" value="F:transferase activity"/>
    <property type="evidence" value="ECO:0007669"/>
    <property type="project" value="UniProtKB-KW"/>
</dbReference>
<feature type="domain" description="Glycosyltransferase subfamily 4-like N-terminal" evidence="1">
    <location>
        <begin position="55"/>
        <end position="218"/>
    </location>
</feature>